<accession>A0A4Y2G292</accession>
<reference evidence="1 2" key="1">
    <citation type="journal article" date="2019" name="Sci. Rep.">
        <title>Orb-weaving spider Araneus ventricosus genome elucidates the spidroin gene catalogue.</title>
        <authorList>
            <person name="Kono N."/>
            <person name="Nakamura H."/>
            <person name="Ohtoshi R."/>
            <person name="Moran D.A.P."/>
            <person name="Shinohara A."/>
            <person name="Yoshida Y."/>
            <person name="Fujiwara M."/>
            <person name="Mori M."/>
            <person name="Tomita M."/>
            <person name="Arakawa K."/>
        </authorList>
    </citation>
    <scope>NUCLEOTIDE SEQUENCE [LARGE SCALE GENOMIC DNA]</scope>
</reference>
<protein>
    <submittedName>
        <fullName evidence="1">Uncharacterized protein</fullName>
    </submittedName>
</protein>
<dbReference type="AlphaFoldDB" id="A0A4Y2G292"/>
<evidence type="ECO:0000313" key="1">
    <source>
        <dbReference type="EMBL" id="GBM47387.1"/>
    </source>
</evidence>
<evidence type="ECO:0000313" key="2">
    <source>
        <dbReference type="Proteomes" id="UP000499080"/>
    </source>
</evidence>
<name>A0A4Y2G292_ARAVE</name>
<sequence length="119" mass="12854">MVCKRQQQKGGNDFGVSSAGEAGELSAIESAVTVIINDLLTVCAAKSESAVTVITWADKLSEVTDDEIVQLASNDADKPEEQSSKDIMILLCSLNVIEIDLEKTRIATRSFKLRISCFS</sequence>
<keyword evidence="2" id="KW-1185">Reference proteome</keyword>
<dbReference type="Proteomes" id="UP000499080">
    <property type="component" value="Unassembled WGS sequence"/>
</dbReference>
<organism evidence="1 2">
    <name type="scientific">Araneus ventricosus</name>
    <name type="common">Orbweaver spider</name>
    <name type="synonym">Epeira ventricosa</name>
    <dbReference type="NCBI Taxonomy" id="182803"/>
    <lineage>
        <taxon>Eukaryota</taxon>
        <taxon>Metazoa</taxon>
        <taxon>Ecdysozoa</taxon>
        <taxon>Arthropoda</taxon>
        <taxon>Chelicerata</taxon>
        <taxon>Arachnida</taxon>
        <taxon>Araneae</taxon>
        <taxon>Araneomorphae</taxon>
        <taxon>Entelegynae</taxon>
        <taxon>Araneoidea</taxon>
        <taxon>Araneidae</taxon>
        <taxon>Araneus</taxon>
    </lineage>
</organism>
<dbReference type="EMBL" id="BGPR01001177">
    <property type="protein sequence ID" value="GBM47387.1"/>
    <property type="molecule type" value="Genomic_DNA"/>
</dbReference>
<proteinExistence type="predicted"/>
<gene>
    <name evidence="1" type="ORF">AVEN_39935_1</name>
</gene>
<comment type="caution">
    <text evidence="1">The sequence shown here is derived from an EMBL/GenBank/DDBJ whole genome shotgun (WGS) entry which is preliminary data.</text>
</comment>